<sequence length="142" mass="15773">MSLCASVADNSDLLKKNVRNVQMLRFTSKEKVRNVHGKAVIQGPNNTAKLGVRAHGRDIDGLAEAFTGYLNFCTDLSIPTKTTRCFSNNKPWITRDIKHLLNRKKRAILAGDGEESRVLVLSESIAKSARLLVLVSPLLFLR</sequence>
<organism evidence="1 2">
    <name type="scientific">Dallia pectoralis</name>
    <name type="common">Alaska blackfish</name>
    <dbReference type="NCBI Taxonomy" id="75939"/>
    <lineage>
        <taxon>Eukaryota</taxon>
        <taxon>Metazoa</taxon>
        <taxon>Chordata</taxon>
        <taxon>Craniata</taxon>
        <taxon>Vertebrata</taxon>
        <taxon>Euteleostomi</taxon>
        <taxon>Actinopterygii</taxon>
        <taxon>Neopterygii</taxon>
        <taxon>Teleostei</taxon>
        <taxon>Protacanthopterygii</taxon>
        <taxon>Esociformes</taxon>
        <taxon>Umbridae</taxon>
        <taxon>Dallia</taxon>
    </lineage>
</organism>
<proteinExistence type="predicted"/>
<evidence type="ECO:0000313" key="2">
    <source>
        <dbReference type="Proteomes" id="UP001157502"/>
    </source>
</evidence>
<name>A0ACC2GK92_DALPE</name>
<protein>
    <submittedName>
        <fullName evidence="1">Uncharacterized protein</fullName>
    </submittedName>
</protein>
<keyword evidence="2" id="KW-1185">Reference proteome</keyword>
<reference evidence="1" key="1">
    <citation type="submission" date="2021-05" db="EMBL/GenBank/DDBJ databases">
        <authorList>
            <person name="Pan Q."/>
            <person name="Jouanno E."/>
            <person name="Zahm M."/>
            <person name="Klopp C."/>
            <person name="Cabau C."/>
            <person name="Louis A."/>
            <person name="Berthelot C."/>
            <person name="Parey E."/>
            <person name="Roest Crollius H."/>
            <person name="Montfort J."/>
            <person name="Robinson-Rechavi M."/>
            <person name="Bouchez O."/>
            <person name="Lampietro C."/>
            <person name="Lopez Roques C."/>
            <person name="Donnadieu C."/>
            <person name="Postlethwait J."/>
            <person name="Bobe J."/>
            <person name="Dillon D."/>
            <person name="Chandos A."/>
            <person name="von Hippel F."/>
            <person name="Guiguen Y."/>
        </authorList>
    </citation>
    <scope>NUCLEOTIDE SEQUENCE</scope>
    <source>
        <strain evidence="1">YG-Jan2019</strain>
    </source>
</reference>
<evidence type="ECO:0000313" key="1">
    <source>
        <dbReference type="EMBL" id="KAJ8003863.1"/>
    </source>
</evidence>
<gene>
    <name evidence="1" type="ORF">DPEC_G00152820</name>
</gene>
<accession>A0ACC2GK92</accession>
<dbReference type="EMBL" id="CM055739">
    <property type="protein sequence ID" value="KAJ8003863.1"/>
    <property type="molecule type" value="Genomic_DNA"/>
</dbReference>
<comment type="caution">
    <text evidence="1">The sequence shown here is derived from an EMBL/GenBank/DDBJ whole genome shotgun (WGS) entry which is preliminary data.</text>
</comment>
<dbReference type="Proteomes" id="UP001157502">
    <property type="component" value="Chromosome 12"/>
</dbReference>